<dbReference type="PANTHER" id="PTHR13318:SF162">
    <property type="entry name" value="LEUCINE-RICH REPEAT FAMILY PROTEIN"/>
    <property type="match status" value="1"/>
</dbReference>
<protein>
    <submittedName>
        <fullName evidence="1">BspA family leucine-rich repeat surface protein</fullName>
    </submittedName>
</protein>
<sequence length="1128" mass="121813">MKLLTNIRTLIWGIFVFFLILVANAPIVSASSSISSNTPPLLNQGALPMQSTQTPSIADTISKLITTTPTPATIRAEKANRDDNSDDNSWWNISADGTLTIGGNHNLSEGDTITGNWEYWPWYSQSAAIKKVVIEPGVTATQTLGFLFENCTQLTEVDGLGNIKVKTDNINTAAVNTMYGMFLNCSSLKTVDFTGLATSSVANFASMFSGCSSLTSLDLSSLNTSSATSMASMFSGCSALTSLNLSMFDTSNVTSMASMFSGCSALTSLNLSMFDTSNVTTMESMFNQCSALTALDLSSFDVRQVTTMYTMFRNCYSLKQLTLSKKFVTSSVTTMFCMFLNCGSLTQLDLSSFDNSKVTSMQSMFSGCSGLTQLDFSHFNTPSVTDMSFMFNGCSGLTKLDLTNFKTSRVTNMASMFYQCKALSNLDIVNFDTSNVTDMSYMFSQCTSLTALDLTSFNPVKVTTMYRMFWLSNQLQTINLTPSLFNTGNVTNMESVFDTCTALKSVDVSHFDTGKVTTMSSMFNGCSNLTALDVSKFNTSNVTTMTHMFSSCSSLTTLDFSHFNTAKVKTMNVMFSACLKLTALDLSSFDTSQVTDISWMFYNCPSLTKLNVSSFNTSKVNSMWLTFAACSSLTKLDVSNFDTSACQNFTQMFTSDSKLTTLDLSHFDTRKATGAGNMGGGALSGCNSLWRLSVGDKTTLLSSNGLPNHAAGAIAQNDPTYKANASWQELGVATNPLEAAGAQFSNSTALSTELATPRAGTVNPTTGKPVWTYVWQPQRWWNITGDTLNIGTEPHTLNFAADKYSTNTWPWYSQRSAIKHVVLATSGLSASASLPGLFSGLSNAVDITNLKQLDMSQTTDISNLFNGCAALTRLDLSAIDTRQATTETGMFSGTTHLWQLVLGPNFKTTSDDLGLGGPVAGTVISSTDADGKAQSYTVQATDTAWQELGSLGTLLSPTGTTYTPANLMKLYNDGTRPTTTQTYVWQQTGAGTIGLSMTGSFDYGKHFQPIFGALNLQNLQPFTLNVTDSRADRAQLQWHVDVTGSDFVSDDDPSVKISANPWCFDSGNGVLQSMSSPITIWQNTSTSADTSYTKNWTTNPFELDFPAGSVPQIGKYHATITFTLGDGL</sequence>
<evidence type="ECO:0000313" key="2">
    <source>
        <dbReference type="Proteomes" id="UP000326779"/>
    </source>
</evidence>
<dbReference type="GO" id="GO:0019005">
    <property type="term" value="C:SCF ubiquitin ligase complex"/>
    <property type="evidence" value="ECO:0007669"/>
    <property type="project" value="TreeGrafter"/>
</dbReference>
<dbReference type="InterPro" id="IPR032675">
    <property type="entry name" value="LRR_dom_sf"/>
</dbReference>
<name>A0A5P8M5G9_9LACO</name>
<dbReference type="EMBL" id="CP045143">
    <property type="protein sequence ID" value="QFR23514.1"/>
    <property type="molecule type" value="Genomic_DNA"/>
</dbReference>
<dbReference type="RefSeq" id="WP_152260773.1">
    <property type="nucleotide sequence ID" value="NZ_CP045143.1"/>
</dbReference>
<dbReference type="Pfam" id="PF03382">
    <property type="entry name" value="DUF285"/>
    <property type="match status" value="4"/>
</dbReference>
<dbReference type="Proteomes" id="UP000326779">
    <property type="component" value="Chromosome"/>
</dbReference>
<dbReference type="InterPro" id="IPR005046">
    <property type="entry name" value="DUF285"/>
</dbReference>
<dbReference type="Gene3D" id="3.80.10.10">
    <property type="entry name" value="Ribonuclease Inhibitor"/>
    <property type="match status" value="3"/>
</dbReference>
<dbReference type="AlphaFoldDB" id="A0A5P8M5G9"/>
<dbReference type="NCBIfam" id="TIGR02167">
    <property type="entry name" value="Liste_lipo_26"/>
    <property type="match status" value="17"/>
</dbReference>
<dbReference type="InterPro" id="IPR011889">
    <property type="entry name" value="Liste_lipo_26"/>
</dbReference>
<accession>A0A5P8M5G9</accession>
<reference evidence="1 2" key="1">
    <citation type="submission" date="2019-10" db="EMBL/GenBank/DDBJ databases">
        <title>The completed genome of Lactobacillus harbinensis M1.</title>
        <authorList>
            <person name="Zheng Y."/>
        </authorList>
    </citation>
    <scope>NUCLEOTIDE SEQUENCE [LARGE SCALE GENOMIC DNA]</scope>
    <source>
        <strain evidence="1 2">M1</strain>
    </source>
</reference>
<dbReference type="KEGG" id="lhb:D1010_08915"/>
<dbReference type="PANTHER" id="PTHR13318">
    <property type="entry name" value="PARTNER OF PAIRED, ISOFORM B-RELATED"/>
    <property type="match status" value="1"/>
</dbReference>
<proteinExistence type="predicted"/>
<evidence type="ECO:0000313" key="1">
    <source>
        <dbReference type="EMBL" id="QFR23514.1"/>
    </source>
</evidence>
<dbReference type="GO" id="GO:0031146">
    <property type="term" value="P:SCF-dependent proteasomal ubiquitin-dependent protein catabolic process"/>
    <property type="evidence" value="ECO:0007669"/>
    <property type="project" value="TreeGrafter"/>
</dbReference>
<gene>
    <name evidence="1" type="ORF">D1010_08915</name>
</gene>
<dbReference type="SUPFAM" id="SSF52058">
    <property type="entry name" value="L domain-like"/>
    <property type="match status" value="1"/>
</dbReference>
<organism evidence="1 2">
    <name type="scientific">Schleiferilactobacillus harbinensis</name>
    <dbReference type="NCBI Taxonomy" id="304207"/>
    <lineage>
        <taxon>Bacteria</taxon>
        <taxon>Bacillati</taxon>
        <taxon>Bacillota</taxon>
        <taxon>Bacilli</taxon>
        <taxon>Lactobacillales</taxon>
        <taxon>Lactobacillaceae</taxon>
        <taxon>Schleiferilactobacillus</taxon>
    </lineage>
</organism>